<keyword evidence="16" id="KW-1185">Reference proteome</keyword>
<feature type="binding site" evidence="12">
    <location>
        <begin position="30"/>
        <end position="37"/>
    </location>
    <ligand>
        <name>ATP</name>
        <dbReference type="ChEBI" id="CHEBI:30616"/>
    </ligand>
</feature>
<organism evidence="15 16">
    <name type="scientific">Facklamia lactis</name>
    <dbReference type="NCBI Taxonomy" id="2749967"/>
    <lineage>
        <taxon>Bacteria</taxon>
        <taxon>Bacillati</taxon>
        <taxon>Bacillota</taxon>
        <taxon>Bacilli</taxon>
        <taxon>Lactobacillales</taxon>
        <taxon>Aerococcaceae</taxon>
        <taxon>Facklamia</taxon>
    </lineage>
</organism>
<dbReference type="InterPro" id="IPR042174">
    <property type="entry name" value="RecF_2"/>
</dbReference>
<name>A0ABS0LSS3_9LACT</name>
<evidence type="ECO:0000313" key="15">
    <source>
        <dbReference type="EMBL" id="MBG9987216.1"/>
    </source>
</evidence>
<gene>
    <name evidence="12 15" type="primary">recF</name>
    <name evidence="15" type="ORF">HZY91_10100</name>
</gene>
<evidence type="ECO:0000313" key="16">
    <source>
        <dbReference type="Proteomes" id="UP000721415"/>
    </source>
</evidence>
<evidence type="ECO:0000256" key="8">
    <source>
        <dbReference type="ARBA" id="ARBA00022840"/>
    </source>
</evidence>
<dbReference type="NCBIfam" id="TIGR00611">
    <property type="entry name" value="recf"/>
    <property type="match status" value="1"/>
</dbReference>
<keyword evidence="6 12" id="KW-0547">Nucleotide-binding</keyword>
<dbReference type="PANTHER" id="PTHR32182">
    <property type="entry name" value="DNA REPLICATION AND REPAIR PROTEIN RECF"/>
    <property type="match status" value="1"/>
</dbReference>
<dbReference type="Gene3D" id="1.20.1050.90">
    <property type="entry name" value="RecF/RecN/SMC, N-terminal domain"/>
    <property type="match status" value="1"/>
</dbReference>
<evidence type="ECO:0000256" key="13">
    <source>
        <dbReference type="RuleBase" id="RU000578"/>
    </source>
</evidence>
<accession>A0ABS0LSS3</accession>
<keyword evidence="5 12" id="KW-0235">DNA replication</keyword>
<evidence type="ECO:0000256" key="12">
    <source>
        <dbReference type="HAMAP-Rule" id="MF_00365"/>
    </source>
</evidence>
<keyword evidence="7 12" id="KW-0227">DNA damage</keyword>
<dbReference type="PROSITE" id="PS00617">
    <property type="entry name" value="RECF_1"/>
    <property type="match status" value="1"/>
</dbReference>
<dbReference type="SUPFAM" id="SSF52540">
    <property type="entry name" value="P-loop containing nucleoside triphosphate hydrolases"/>
    <property type="match status" value="1"/>
</dbReference>
<evidence type="ECO:0000256" key="9">
    <source>
        <dbReference type="ARBA" id="ARBA00023125"/>
    </source>
</evidence>
<evidence type="ECO:0000256" key="7">
    <source>
        <dbReference type="ARBA" id="ARBA00022763"/>
    </source>
</evidence>
<dbReference type="EMBL" id="JACBXQ010000006">
    <property type="protein sequence ID" value="MBG9987216.1"/>
    <property type="molecule type" value="Genomic_DNA"/>
</dbReference>
<dbReference type="Proteomes" id="UP000721415">
    <property type="component" value="Unassembled WGS sequence"/>
</dbReference>
<dbReference type="CDD" id="cd03242">
    <property type="entry name" value="ABC_RecF"/>
    <property type="match status" value="1"/>
</dbReference>
<evidence type="ECO:0000259" key="14">
    <source>
        <dbReference type="Pfam" id="PF02463"/>
    </source>
</evidence>
<evidence type="ECO:0000256" key="3">
    <source>
        <dbReference type="ARBA" id="ARBA00020170"/>
    </source>
</evidence>
<comment type="subcellular location">
    <subcellularLocation>
        <location evidence="1 12 13">Cytoplasm</location>
    </subcellularLocation>
</comment>
<keyword evidence="11 12" id="KW-0742">SOS response</keyword>
<evidence type="ECO:0000256" key="2">
    <source>
        <dbReference type="ARBA" id="ARBA00008016"/>
    </source>
</evidence>
<proteinExistence type="inferred from homology"/>
<reference evidence="15 16" key="1">
    <citation type="submission" date="2020-07" db="EMBL/GenBank/DDBJ databases">
        <title>Facklamia lactis sp. nov., isolated from raw milk.</title>
        <authorList>
            <person name="Doll E.V."/>
            <person name="Huptas C."/>
            <person name="Staib L."/>
            <person name="Wenning M."/>
            <person name="Scherer S."/>
        </authorList>
    </citation>
    <scope>NUCLEOTIDE SEQUENCE [LARGE SCALE GENOMIC DNA]</scope>
    <source>
        <strain evidence="15 16">DSM 111018</strain>
    </source>
</reference>
<dbReference type="HAMAP" id="MF_00365">
    <property type="entry name" value="RecF"/>
    <property type="match status" value="1"/>
</dbReference>
<dbReference type="InterPro" id="IPR027417">
    <property type="entry name" value="P-loop_NTPase"/>
</dbReference>
<dbReference type="InterPro" id="IPR003395">
    <property type="entry name" value="RecF/RecN/SMC_N"/>
</dbReference>
<keyword evidence="4 12" id="KW-0963">Cytoplasm</keyword>
<sequence length="381" mass="44346">MQIKHLELTHFRNYHTLSLDLHPGLTIVTGENAQGKTNLLEAIFLLSLAKSHRTNHDQEMIQWTQEFAKISAEIENNLFTFPLEIILSSKGKIAKYNYIDQSKLSQFIGKLNVVLFSPEDMQLVKGSPGIRRKFIDSELGQFHPVYLQKLLKYNQILKQRNTYLKQIKQKNIKYDSVYFDIITEQLIETATSIIHYRINFIKELQEFSRPLHFSLSNQRDELRIEYKASSSKLDYSELDNLKRQLEILFNQVKAREIDQAVTLYGPHRDDILFYVNNNLAQQFASQGQQRTIVLSIKLAELHLIEKSTGEYPVLLLDDVLSELDDHRQNILMEQIENKVQTILTTATIENINLQNLNNSEIICINQGTLKKESIQNVRKTK</sequence>
<evidence type="ECO:0000256" key="4">
    <source>
        <dbReference type="ARBA" id="ARBA00022490"/>
    </source>
</evidence>
<evidence type="ECO:0000256" key="6">
    <source>
        <dbReference type="ARBA" id="ARBA00022741"/>
    </source>
</evidence>
<dbReference type="Gene3D" id="3.40.50.300">
    <property type="entry name" value="P-loop containing nucleotide triphosphate hydrolases"/>
    <property type="match status" value="1"/>
</dbReference>
<comment type="similarity">
    <text evidence="2 12 13">Belongs to the RecF family.</text>
</comment>
<dbReference type="PROSITE" id="PS00618">
    <property type="entry name" value="RECF_2"/>
    <property type="match status" value="1"/>
</dbReference>
<evidence type="ECO:0000256" key="10">
    <source>
        <dbReference type="ARBA" id="ARBA00023204"/>
    </source>
</evidence>
<dbReference type="Pfam" id="PF02463">
    <property type="entry name" value="SMC_N"/>
    <property type="match status" value="1"/>
</dbReference>
<dbReference type="RefSeq" id="WP_197116125.1">
    <property type="nucleotide sequence ID" value="NZ_JACBXQ010000006.1"/>
</dbReference>
<protein>
    <recommendedName>
        <fullName evidence="3 12">DNA replication and repair protein RecF</fullName>
    </recommendedName>
</protein>
<keyword evidence="8 12" id="KW-0067">ATP-binding</keyword>
<evidence type="ECO:0000256" key="11">
    <source>
        <dbReference type="ARBA" id="ARBA00023236"/>
    </source>
</evidence>
<evidence type="ECO:0000256" key="5">
    <source>
        <dbReference type="ARBA" id="ARBA00022705"/>
    </source>
</evidence>
<dbReference type="InterPro" id="IPR018078">
    <property type="entry name" value="DNA-binding_RecF_CS"/>
</dbReference>
<comment type="caution">
    <text evidence="15">The sequence shown here is derived from an EMBL/GenBank/DDBJ whole genome shotgun (WGS) entry which is preliminary data.</text>
</comment>
<comment type="function">
    <text evidence="12 13">The RecF protein is involved in DNA metabolism; it is required for DNA replication and normal SOS inducibility. RecF binds preferentially to single-stranded, linear DNA. It also seems to bind ATP.</text>
</comment>
<dbReference type="InterPro" id="IPR001238">
    <property type="entry name" value="DNA-binding_RecF"/>
</dbReference>
<keyword evidence="9 12" id="KW-0238">DNA-binding</keyword>
<evidence type="ECO:0000256" key="1">
    <source>
        <dbReference type="ARBA" id="ARBA00004496"/>
    </source>
</evidence>
<dbReference type="PANTHER" id="PTHR32182:SF0">
    <property type="entry name" value="DNA REPLICATION AND REPAIR PROTEIN RECF"/>
    <property type="match status" value="1"/>
</dbReference>
<feature type="domain" description="RecF/RecN/SMC N-terminal" evidence="14">
    <location>
        <begin position="3"/>
        <end position="351"/>
    </location>
</feature>
<keyword evidence="10 12" id="KW-0234">DNA repair</keyword>